<dbReference type="AlphaFoldDB" id="A0A0L0D5N2"/>
<dbReference type="SUPFAM" id="SSF52058">
    <property type="entry name" value="L domain-like"/>
    <property type="match status" value="2"/>
</dbReference>
<dbReference type="Pfam" id="PF13516">
    <property type="entry name" value="LRR_6"/>
    <property type="match status" value="1"/>
</dbReference>
<dbReference type="Proteomes" id="UP000054408">
    <property type="component" value="Unassembled WGS sequence"/>
</dbReference>
<gene>
    <name evidence="4" type="ORF">AMSG_03044</name>
</gene>
<dbReference type="PROSITE" id="PS51450">
    <property type="entry name" value="LRR"/>
    <property type="match status" value="3"/>
</dbReference>
<dbReference type="STRING" id="461836.A0A0L0D5N2"/>
<feature type="region of interest" description="Disordered" evidence="3">
    <location>
        <begin position="955"/>
        <end position="974"/>
    </location>
</feature>
<dbReference type="EMBL" id="GL349443">
    <property type="protein sequence ID" value="KNC46608.1"/>
    <property type="molecule type" value="Genomic_DNA"/>
</dbReference>
<dbReference type="Gene3D" id="3.80.10.10">
    <property type="entry name" value="Ribonuclease Inhibitor"/>
    <property type="match status" value="5"/>
</dbReference>
<dbReference type="GeneID" id="25562680"/>
<dbReference type="SMART" id="SM00369">
    <property type="entry name" value="LRR_TYP"/>
    <property type="match status" value="6"/>
</dbReference>
<dbReference type="eggNOG" id="KOG0531">
    <property type="taxonomic scope" value="Eukaryota"/>
</dbReference>
<dbReference type="PANTHER" id="PTHR18849">
    <property type="entry name" value="LEUCINE RICH REPEAT PROTEIN"/>
    <property type="match status" value="1"/>
</dbReference>
<dbReference type="InterPro" id="IPR003591">
    <property type="entry name" value="Leu-rich_rpt_typical-subtyp"/>
</dbReference>
<evidence type="ECO:0000313" key="5">
    <source>
        <dbReference type="Proteomes" id="UP000054408"/>
    </source>
</evidence>
<evidence type="ECO:0000256" key="2">
    <source>
        <dbReference type="ARBA" id="ARBA00022737"/>
    </source>
</evidence>
<sequence>MVPLTIAITSYHANTFVRKPQAVRDVALFDVSVPDPPYAISGKPLKWFAHLTSLLLVNVRLSQASVSDLGFDSLPHLRKLWLAETSISSLPRRLFRECTVLEELYLYGNRLEAFDAISDVASSLTVLSLADNALTSLDTLPILPVVRNLAHTLPRVVRLNLAGNNWRSLPCILPLTALARSLRSLAFDNADSGPNPFCAAPLYDVFLLYHLPRLAKLDGRTVGDSASRVGPSPIDVAENVFAGRAVYASARIAARAAANAAFRAAVDNAVAIASAALAKLHADAGLIATLAHYRPSVRALADSSALAESALTFAKTAAIELAAAADARHAVLAAQLELAAGLDLLPVETAGAVVPGACVLSSSVEAALPLAAHALAVSCPTSSPTPLTPRYMFWLGSTEPAGVLRAIRNGLDSWSQGEHQFASQLSALEPERLAAAHVVLICKVYLDQTDSAAAATGGLGCKLGLDPRRAKPAFVIALGPRALPFTGTALDADPRLVAAVAADFALAKAPCLAPLASMTSSVRAVLTAAFPPEQTSPSEALALALALADASSSPALAAGPIEAVVPSLAALLVPPLTKDGASLVRLALVHCGLTSLDGLTPDLVPAVTSLDVTGNALRSLDDGLAALLPQLVELRVGHNRLDGATPTPRGAHTLLRKLRKTGSRLQLISLAFNPLCRHWPSHARYRAAVLARLGPHLRELDGTGVGPGERKAAKVSVAGLDDAAALAAGGFVPTNAHFSAWPCFVHHPQSRLGQRSAPDNTPPVGLLLSGRAPLTSLNSVAACTSLRMLDLRDNGLVSLAGLEALAQLESAVVAGNKLTDLDGLLQCQALRSLDASRNELGNAALLELPHTCRKLRVLDLSHNHISSLTPLADATALRELYLFHNSVAQLDEIDVLVGLAHLYSLGLAGNPLVTDAPRYRALTLYRCKHVRMLDGEAASSSTRVDTAKLGPAGRRLAAGRRASGRAASAPSLRS</sequence>
<reference evidence="4 5" key="1">
    <citation type="submission" date="2010-05" db="EMBL/GenBank/DDBJ databases">
        <title>The Genome Sequence of Thecamonas trahens ATCC 50062.</title>
        <authorList>
            <consortium name="The Broad Institute Genome Sequencing Platform"/>
            <person name="Russ C."/>
            <person name="Cuomo C."/>
            <person name="Shea T."/>
            <person name="Young S.K."/>
            <person name="Zeng Q."/>
            <person name="Koehrsen M."/>
            <person name="Haas B."/>
            <person name="Borodovsky M."/>
            <person name="Guigo R."/>
            <person name="Alvarado L."/>
            <person name="Berlin A."/>
            <person name="Bochicchio J."/>
            <person name="Borenstein D."/>
            <person name="Chapman S."/>
            <person name="Chen Z."/>
            <person name="Freedman E."/>
            <person name="Gellesch M."/>
            <person name="Goldberg J."/>
            <person name="Griggs A."/>
            <person name="Gujja S."/>
            <person name="Heilman E."/>
            <person name="Heiman D."/>
            <person name="Hepburn T."/>
            <person name="Howarth C."/>
            <person name="Jen D."/>
            <person name="Larson L."/>
            <person name="Mehta T."/>
            <person name="Park D."/>
            <person name="Pearson M."/>
            <person name="Roberts A."/>
            <person name="Saif S."/>
            <person name="Shenoy N."/>
            <person name="Sisk P."/>
            <person name="Stolte C."/>
            <person name="Sykes S."/>
            <person name="Thomson T."/>
            <person name="Walk T."/>
            <person name="White J."/>
            <person name="Yandava C."/>
            <person name="Burger G."/>
            <person name="Gray M.W."/>
            <person name="Holland P.W.H."/>
            <person name="King N."/>
            <person name="Lang F.B.F."/>
            <person name="Roger A.J."/>
            <person name="Ruiz-Trillo I."/>
            <person name="Lander E."/>
            <person name="Nusbaum C."/>
        </authorList>
    </citation>
    <scope>NUCLEOTIDE SEQUENCE [LARGE SCALE GENOMIC DNA]</scope>
    <source>
        <strain evidence="4 5">ATCC 50062</strain>
    </source>
</reference>
<dbReference type="Pfam" id="PF14580">
    <property type="entry name" value="LRR_9"/>
    <property type="match status" value="1"/>
</dbReference>
<evidence type="ECO:0000256" key="3">
    <source>
        <dbReference type="SAM" id="MobiDB-lite"/>
    </source>
</evidence>
<organism evidence="4 5">
    <name type="scientific">Thecamonas trahens ATCC 50062</name>
    <dbReference type="NCBI Taxonomy" id="461836"/>
    <lineage>
        <taxon>Eukaryota</taxon>
        <taxon>Apusozoa</taxon>
        <taxon>Apusomonadida</taxon>
        <taxon>Apusomonadidae</taxon>
        <taxon>Thecamonas</taxon>
    </lineage>
</organism>
<proteinExistence type="predicted"/>
<evidence type="ECO:0000313" key="4">
    <source>
        <dbReference type="EMBL" id="KNC46608.1"/>
    </source>
</evidence>
<accession>A0A0L0D5N2</accession>
<keyword evidence="5" id="KW-1185">Reference proteome</keyword>
<dbReference type="OrthoDB" id="7451790at2759"/>
<keyword evidence="2" id="KW-0677">Repeat</keyword>
<evidence type="ECO:0000256" key="1">
    <source>
        <dbReference type="ARBA" id="ARBA00022614"/>
    </source>
</evidence>
<protein>
    <submittedName>
        <fullName evidence="4">Leucine Rich Repeat family protein</fullName>
    </submittedName>
</protein>
<dbReference type="RefSeq" id="XP_013760381.1">
    <property type="nucleotide sequence ID" value="XM_013904927.1"/>
</dbReference>
<dbReference type="InterPro" id="IPR001611">
    <property type="entry name" value="Leu-rich_rpt"/>
</dbReference>
<keyword evidence="1" id="KW-0433">Leucine-rich repeat</keyword>
<dbReference type="InterPro" id="IPR032675">
    <property type="entry name" value="LRR_dom_sf"/>
</dbReference>
<name>A0A0L0D5N2_THETB</name>
<dbReference type="PANTHER" id="PTHR18849:SF0">
    <property type="entry name" value="CILIA- AND FLAGELLA-ASSOCIATED PROTEIN 410-RELATED"/>
    <property type="match status" value="1"/>
</dbReference>
<dbReference type="SMART" id="SM00365">
    <property type="entry name" value="LRR_SD22"/>
    <property type="match status" value="5"/>
</dbReference>